<name>A0A4Q4PT22_9PLEO</name>
<accession>A0A4Q4PT22</accession>
<dbReference type="AlphaFoldDB" id="A0A4Q4PT22"/>
<evidence type="ECO:0000256" key="1">
    <source>
        <dbReference type="SAM" id="MobiDB-lite"/>
    </source>
</evidence>
<sequence>MKMGVRAEEKPVVQDHESSSYTEGEKRQEGRDKLITVHMMAEDESVGFFRATTEVSEFDALP</sequence>
<gene>
    <name evidence="3" type="ORF">AA0114_g3563</name>
    <name evidence="2" type="ORF">AA0115_g4046</name>
    <name evidence="4" type="ORF">AA0119_g1906</name>
</gene>
<comment type="caution">
    <text evidence="3">The sequence shown here is derived from an EMBL/GenBank/DDBJ whole genome shotgun (WGS) entry which is preliminary data.</text>
</comment>
<reference evidence="2 5" key="2">
    <citation type="journal article" date="2019" name="bioRxiv">
        <title>Genomics, evolutionary history and diagnostics of the Alternaria alternata species group including apple and Asian pear pathotypes.</title>
        <authorList>
            <person name="Armitage A.D."/>
            <person name="Cockerton H.M."/>
            <person name="Sreenivasaprasad S."/>
            <person name="Woodhall J.W."/>
            <person name="Lane C.R."/>
            <person name="Harrison R.J."/>
            <person name="Clarkson J.P."/>
        </authorList>
    </citation>
    <scope>NUCLEOTIDE SEQUENCE [LARGE SCALE GENOMIC DNA]</scope>
    <source>
        <strain evidence="5">FERA 1082</strain>
        <strain evidence="2">FERA 1164</strain>
        <strain evidence="4">FERA 635</strain>
    </source>
</reference>
<reference evidence="2" key="1">
    <citation type="submission" date="2017-10" db="EMBL/GenBank/DDBJ databases">
        <authorList>
            <person name="Armitage A.D."/>
            <person name="Barbara D.J."/>
            <person name="Woodhall J.W."/>
            <person name="Sreenivasaprasad S."/>
            <person name="Lane C.R."/>
            <person name="Clarkson J.P."/>
            <person name="Harrison R.J."/>
        </authorList>
    </citation>
    <scope>NUCLEOTIDE SEQUENCE</scope>
    <source>
        <strain evidence="2">FERA 1164</strain>
        <strain evidence="4">FERA 635</strain>
    </source>
</reference>
<dbReference type="Proteomes" id="UP000292340">
    <property type="component" value="Unassembled WGS sequence"/>
</dbReference>
<dbReference type="EMBL" id="PDXB01000008">
    <property type="protein sequence ID" value="RYN31812.1"/>
    <property type="molecule type" value="Genomic_DNA"/>
</dbReference>
<evidence type="ECO:0000313" key="2">
    <source>
        <dbReference type="EMBL" id="RYN31812.1"/>
    </source>
</evidence>
<dbReference type="Proteomes" id="UP000293195">
    <property type="component" value="Unassembled WGS sequence"/>
</dbReference>
<organism evidence="3 5">
    <name type="scientific">Alternaria tenuissima</name>
    <dbReference type="NCBI Taxonomy" id="119927"/>
    <lineage>
        <taxon>Eukaryota</taxon>
        <taxon>Fungi</taxon>
        <taxon>Dikarya</taxon>
        <taxon>Ascomycota</taxon>
        <taxon>Pezizomycotina</taxon>
        <taxon>Dothideomycetes</taxon>
        <taxon>Pleosporomycetidae</taxon>
        <taxon>Pleosporales</taxon>
        <taxon>Pleosporineae</taxon>
        <taxon>Pleosporaceae</taxon>
        <taxon>Alternaria</taxon>
        <taxon>Alternaria sect. Alternaria</taxon>
        <taxon>Alternaria alternata complex</taxon>
    </lineage>
</organism>
<dbReference type="EMBL" id="PDXA01000009">
    <property type="protein sequence ID" value="RYN55211.1"/>
    <property type="molecule type" value="Genomic_DNA"/>
</dbReference>
<dbReference type="Proteomes" id="UP000292402">
    <property type="component" value="Unassembled WGS sequence"/>
</dbReference>
<evidence type="ECO:0000313" key="5">
    <source>
        <dbReference type="Proteomes" id="UP000292402"/>
    </source>
</evidence>
<proteinExistence type="predicted"/>
<feature type="region of interest" description="Disordered" evidence="1">
    <location>
        <begin position="1"/>
        <end position="30"/>
    </location>
</feature>
<dbReference type="EMBL" id="PDXF01000004">
    <property type="protein sequence ID" value="RYO08055.1"/>
    <property type="molecule type" value="Genomic_DNA"/>
</dbReference>
<evidence type="ECO:0000313" key="6">
    <source>
        <dbReference type="Proteomes" id="UP000293195"/>
    </source>
</evidence>
<reference evidence="3" key="3">
    <citation type="journal article" date="2019" name="J. ISSAAS">
        <title>Genomics, evolutionary history and diagnostics of the Alternaria alternata species group including apple and Asian pear pathotypes.</title>
        <authorList>
            <person name="Armitage A.D."/>
            <person name="Cockerton H.M."/>
            <person name="Sreenivasaprasad S."/>
            <person name="Woodhall J."/>
            <person name="Lane C."/>
            <person name="Harrison R.J."/>
            <person name="Clarkson J.P."/>
        </authorList>
    </citation>
    <scope>NUCLEOTIDE SEQUENCE</scope>
    <source>
        <strain evidence="3">FERA 1082</strain>
    </source>
</reference>
<evidence type="ECO:0000313" key="3">
    <source>
        <dbReference type="EMBL" id="RYN55211.1"/>
    </source>
</evidence>
<protein>
    <submittedName>
        <fullName evidence="3">Uncharacterized protein</fullName>
    </submittedName>
</protein>
<keyword evidence="6" id="KW-1185">Reference proteome</keyword>
<evidence type="ECO:0000313" key="4">
    <source>
        <dbReference type="EMBL" id="RYO08055.1"/>
    </source>
</evidence>